<feature type="compositionally biased region" description="Basic and acidic residues" evidence="1">
    <location>
        <begin position="3195"/>
        <end position="3211"/>
    </location>
</feature>
<dbReference type="Proteomes" id="UP001149165">
    <property type="component" value="Unassembled WGS sequence"/>
</dbReference>
<evidence type="ECO:0000313" key="2">
    <source>
        <dbReference type="EMBL" id="KAJ5088001.1"/>
    </source>
</evidence>
<feature type="compositionally biased region" description="Basic residues" evidence="1">
    <location>
        <begin position="1899"/>
        <end position="1915"/>
    </location>
</feature>
<feature type="compositionally biased region" description="Basic residues" evidence="1">
    <location>
        <begin position="2691"/>
        <end position="2700"/>
    </location>
</feature>
<feature type="compositionally biased region" description="Polar residues" evidence="1">
    <location>
        <begin position="3097"/>
        <end position="3107"/>
    </location>
</feature>
<sequence>MPPAAERVESGASGLENMAEGAAFAAAGLALGEEILHNRPRSQSASPRPTEKALNATPKSQSRPSSPETSRDHTQSRRMSINRSTESPTAVPLHFRRPPTSPSLQRSVPAEFPITPGSPGSPPQSRHRRPKSVEYSGEMRPMYLVEQYGASKTEPQVDEQLPSLPSSKTSSRAPSVENLRSLHDEDAVRSWEPLDPTPLDSSRRPSDLTISTERANEFEDHDLLGSQQATPTAEDFGESLELAKKQKQKPEFYTLEDLLEENPEKGRDVPPSESTEAPPSASGSVIAVKDLPEDITAAQEHERDITVQPESTHETAEEKSSENTAAELGLAGIAGAAAIAAAESREEAPESTDKELPESIEQPLVEEATDLPPSADKSLDISDAAAEIGEPGTTIEEHPAQPVEHQEPSADAESSRELAPDSSEQTVEPVQPETVEEAVVEEAKESKSQKKKKKKAKKKQASEDVDSPAEAAPNAEEQATTADTPKGDVTSTEPEAVPTTETEVPAESQPEPTAVETSRDIDVEPVPVAHTEEHVEAPAVVDEQPQPEPVPTEGSRDINVESDIVAPAQSVEAAAVAAEEQPQPISDSIPYTSTESEAQPEAEVAAPEVNEDEQDKETQGLSKKEARKAKKKNKKNKSVSSVTQDENVPADVAEKTTDETVVPPTESQPQSEETPGEVQEDAEASRSLEAPVVDESAEKEIPASDVPAQAEEDFSEFQEAREIQEPTEPVSVEATESSEPIPTVEIEEQKPTDEITEQPEDVQPTSVPAETPQEAAETDEDAFEEAVEEQPEPTEEKKDTEPEPSAESSAEPPAEPVAEAIPEAATEAIPAPDSQEAQPEEPTETQSKKSKKNKKKNRKSVVFEESEAPSEEKPSADSQPEPEQATRELDPEQPATTEPSHDESPIVEETRPSEPEETTRDIPEEVPEKIETPKEPEVVPAVDAESTPVEDVEPATTAVENEVQPIENVEAAAEPEVPLTAAQKKAAKKAAKKKAKQQSVSSIPDEDKTAESASVEPSVPTESAEPVESSEPATESAEVAPEPVVESATEPATEPIESVEPVEPTEPAVERTEQVSEPAESTQPAEESQLAEPTEPEAQSIEPDTKPVESEATQPVLTGAAETEATSTDQLQDTAVVESPPTETEQSKELSLEPDVHELEPVVDAVAEAPAEPTEPEAVQEATPTPQEKPEIEQLSEEPPPGLSKAQKRKWKEKQKKLKQQSVSSVPEDPKPTEPEPAPEAEASEASKEIEAPADEPAVDVTAESNKDIEPPVTEVQAPEETSTPATETDLAVPEQDAEVKIDAETPSADLENVEATRDIAPEEVAGPTEAAQVEEEKAEPSETQQPADDTTPALAEEVAAATEETELAKDEPVSTPAEPEQSTEPEQPKSAAEKRKEKKKNKRKSKQQEAENPIEAEAPSEQTAVEQADEKPADVDEPSIPLETEPKAETEESQEVVAVDKEISQEPSTQDVPLDTPEPASEQTADVPIESSAAESAAVADLPDETPKEPDTADEELPEQKASDDTNDVEKSVDETPTAEPSSEVPAVGEENATPTEPATLVPAEEAESTSTSSKKKNKKKKKEGQAASADQDSQTESQPQSPKVEEPPTESFLEPSEKLDESKVDEGQKEIPLSEQSSTETGEPDAQETSKELTESESQEAPVGKQEHNILLHGSILMYDAVEVTKQLDGGTTNDAPQEASAADQPTSQAEETEVEVASTKSKKNKKKNKRKSVSFEDGSDMAQPEGKAEEQRTNDSTAPADSTELTESISVEPTSTAESTEIPAESEEPKAHVEEATGQEANETSTAQSTADDASRDIAEALEPVEATQEVPEPKEKEQSLLEPSAEEMTKEPEISPSTEVQLDEQPDAASGTATPAAEPEEEEEDPEWANLSAKERKKRKKQKEKERKKKAKSLELTPEEPSAPSETPEEPEIAAEPAATEDLPAGDSQVSKPDDNQASEAQPEEIAPEQQPEAAATLNETEVAEPAQPTEPEPTSIETEDAGKEEIATPTDLEDPQAPVEKEIEPSTEEAGASEPTTEAEPDVEMTAEERRKAKKAEKKKKRKSKNVSADEPATESPADDSTTPAQESTLPDRENVDSEPASSAAGAEAVAPETASKEQIATETAPSPAEDDGKDIQSHDTQMPDLPAQTLTSTDDIVSSQVEQPQLESRSSDYPPPPVLERSNDFSDVSESAVMEEDVGAVAPVTEEPQISEEKEVGFDDDDITKENVEESTVLEETAEKETDKNVDLKEMTSQDEMAEKELTPEVPAEAPFETPVETEGETVTPVSGEAIPAEESEKSKKQKKKDKKKKKKDQEEVAEEETIAQAESPVITEGQEPVPEQSQEPEAEESVEAEPVAAIEEPPAVVVGQPEEANDTTEPDVAENLELSKEIEATEEQPASLDEPPQVELERKMSKKEKKRAKQLEALAKAQEEEQGEAVERSLDTEIPEGPAPVQEEEAAVAEPVAAGEEPAHPSDGAEQIPEALEPIGAEEQDTATSKEIEPAEVSPETPAQEPQDSTPEAPQEIAAVQPAADEAVDEFKGLSKKQQKKKRAEKAAAAAAVAVEEDKPSEPEPVVEEPVVEEPVVEEPVVEEQATAEKAPEPIEASEDVSTPAADGDSQPHPVERDLDEQVQPSFKEPVKETADQEAEIIEQPTVATEESSANHDNVVQEEISAEPDTPELSKKAKRKAKKKSKQESVDQTTPLASEDFPQATDLAIPTENPEVTRDIETFGEDEAEKAVIEPEIETTNQDESTARSRESDLRENELLSLTDLQILVEEPETQQPELFEKDESSIAVAEPETEKSATGTLGQDVPLQEMQESKDEVPSPVDGDLEATEKVPQPETNVLDPKKMSKKELRKAKKKGLILEPSPADQEQSDVAEDKGIEVATSEAVKGVEYSPAEELQASVDPQHTEIPEAEPLPIDESSAETAQPSEAVELIDKEFPVEETDLKAPTLRERNQDDEEWPTIEWDHNKSANTEPSFDQSVEVEPEVPDHVPDVIEAFDENAIPSELQEAKELEAAADQPLSKSAKKKAKKNKRKSEQATLAEPEDSAQEPSHKKIELASDSHPEPAIGAPAPKEIETEAPARTTTPGGSTIANLFPDIPRAGFRLKRSTPSLKDSAHEETTADLEANRDIAIPVSEALPNAPINTKEIVEYGAEAPLEGTKDIDLSMEQDTPPAEVLSTEESKEPELPQYDERSLEEPSTTPMHSTSKERSSTLFGSSPSTRTEEPSPSRHLLPSQMETVAEPPCGLRRTPSVVHGRHEETPRTWNLEEPTIAAVRAPSPSRSLFGGPFGDESISRPRTPLDTIAEQEPAAGSKATMAQHGTPRLEIKPEHVLPPSRSPARPVTPVRKFTDTSRDREAWPTPENEQARRSQDDLSRSRSSGDSPILKTPEQGMPVLKPSGSKGKLRRTNRSTSSDLRAASRALDDSQPPPNLDLDQLPSSSSYDPVTDKGKRPLRNMSDVYEGWGETPSSPRSPSRPPSVRRRRSMQHLQDIESRLDQLISENRLLVAARDEAEDRLRNASVARRKSDQALNTRGADLRDKEAEVEQLKNSVDWLQKEMTRLTQENEGLTASNAALTAAHAAEVGSVRESSTRELDVLRSQHADLSRQLDDRVREEIESALAQKDTELRRLRGELEAARDKVKELQQQISASVNDNALVFRDEDYFDAACQKLCGHVQQWVLRFSKHSDHRRCRALSELHDEKIADRFDNALLDGSDADSILADRVRRRDIFMSVVMTMVWEYIFTRYLFGMDREQRQKLKSLEKQLAEVGPRRSVHRWRATTLTLLSRRPAFASQRESDTEAVALEIFGTLSRVLPPPSQVEAQLLESLRKVLRVSVNLSLEMRTQLAEFIMLPPLQPEYDTNGDLARQVFFNASLMNERSGETSSNDELESEQAVVRIVLFPLVVKKGNDVGEGDDEVVVCPAQVLIARPGKDKKVSRMVSGDRMSLDHPNKSVHSIAPSTFTMDMGSNQF</sequence>
<feature type="compositionally biased region" description="Low complexity" evidence="1">
    <location>
        <begin position="595"/>
        <end position="608"/>
    </location>
</feature>
<feature type="compositionally biased region" description="Basic residues" evidence="1">
    <location>
        <begin position="1575"/>
        <end position="1584"/>
    </location>
</feature>
<feature type="compositionally biased region" description="Low complexity" evidence="1">
    <location>
        <begin position="325"/>
        <end position="342"/>
    </location>
</feature>
<feature type="compositionally biased region" description="Acidic residues" evidence="1">
    <location>
        <begin position="2349"/>
        <end position="2358"/>
    </location>
</feature>
<feature type="compositionally biased region" description="Low complexity" evidence="1">
    <location>
        <begin position="3447"/>
        <end position="3460"/>
    </location>
</feature>
<feature type="compositionally biased region" description="Basic and acidic residues" evidence="1">
    <location>
        <begin position="2243"/>
        <end position="2269"/>
    </location>
</feature>
<proteinExistence type="predicted"/>
<feature type="compositionally biased region" description="Basic residues" evidence="1">
    <location>
        <begin position="3038"/>
        <end position="3048"/>
    </location>
</feature>
<feature type="region of interest" description="Disordered" evidence="1">
    <location>
        <begin position="3169"/>
        <end position="3503"/>
    </location>
</feature>
<feature type="compositionally biased region" description="Polar residues" evidence="1">
    <location>
        <begin position="1757"/>
        <end position="1782"/>
    </location>
</feature>
<feature type="compositionally biased region" description="Basic residues" evidence="1">
    <location>
        <begin position="848"/>
        <end position="859"/>
    </location>
</feature>
<feature type="compositionally biased region" description="Polar residues" evidence="1">
    <location>
        <begin position="77"/>
        <end position="88"/>
    </location>
</feature>
<feature type="compositionally biased region" description="Low complexity" evidence="1">
    <location>
        <begin position="424"/>
        <end position="433"/>
    </location>
</feature>
<feature type="compositionally biased region" description="Low complexity" evidence="1">
    <location>
        <begin position="1279"/>
        <end position="1289"/>
    </location>
</feature>
<feature type="compositionally biased region" description="Polar residues" evidence="1">
    <location>
        <begin position="1124"/>
        <end position="1133"/>
    </location>
</feature>
<feature type="compositionally biased region" description="Basic residues" evidence="1">
    <location>
        <begin position="1206"/>
        <end position="1219"/>
    </location>
</feature>
<feature type="compositionally biased region" description="Low complexity" evidence="1">
    <location>
        <begin position="1014"/>
        <end position="1067"/>
    </location>
</feature>
<feature type="compositionally biased region" description="Low complexity" evidence="1">
    <location>
        <begin position="1162"/>
        <end position="1186"/>
    </location>
</feature>
<feature type="compositionally biased region" description="Acidic residues" evidence="1">
    <location>
        <begin position="2580"/>
        <end position="2597"/>
    </location>
</feature>
<feature type="compositionally biased region" description="Basic residues" evidence="1">
    <location>
        <begin position="2549"/>
        <end position="2559"/>
    </location>
</feature>
<feature type="compositionally biased region" description="Basic residues" evidence="1">
    <location>
        <begin position="1397"/>
        <end position="1406"/>
    </location>
</feature>
<evidence type="ECO:0000313" key="3">
    <source>
        <dbReference type="Proteomes" id="UP001149165"/>
    </source>
</evidence>
<feature type="compositionally biased region" description="Low complexity" evidence="1">
    <location>
        <begin position="1972"/>
        <end position="2001"/>
    </location>
</feature>
<feature type="compositionally biased region" description="Basic residues" evidence="1">
    <location>
        <begin position="449"/>
        <end position="459"/>
    </location>
</feature>
<feature type="compositionally biased region" description="Low complexity" evidence="1">
    <location>
        <begin position="1918"/>
        <end position="1930"/>
    </location>
</feature>
<feature type="compositionally biased region" description="Basic and acidic residues" evidence="1">
    <location>
        <begin position="241"/>
        <end position="250"/>
    </location>
</feature>
<feature type="compositionally biased region" description="Basic residues" evidence="1">
    <location>
        <begin position="2306"/>
        <end position="2317"/>
    </location>
</feature>
<feature type="compositionally biased region" description="Low complexity" evidence="1">
    <location>
        <begin position="969"/>
        <end position="984"/>
    </location>
</feature>
<dbReference type="PANTHER" id="PTHR40641:SF2">
    <property type="entry name" value="INVOLUCRIN REPEAT PROTEIN"/>
    <property type="match status" value="1"/>
</dbReference>
<feature type="compositionally biased region" description="Low complexity" evidence="1">
    <location>
        <begin position="803"/>
        <end position="837"/>
    </location>
</feature>
<feature type="compositionally biased region" description="Polar residues" evidence="1">
    <location>
        <begin position="1802"/>
        <end position="1815"/>
    </location>
</feature>
<feature type="compositionally biased region" description="Basic and acidic residues" evidence="1">
    <location>
        <begin position="395"/>
        <end position="419"/>
    </location>
</feature>
<feature type="compositionally biased region" description="Basic and acidic residues" evidence="1">
    <location>
        <begin position="214"/>
        <end position="223"/>
    </location>
</feature>
<protein>
    <submittedName>
        <fullName evidence="2">Uncharacterized protein</fullName>
    </submittedName>
</protein>
<feature type="compositionally biased region" description="Basic residues" evidence="1">
    <location>
        <begin position="1723"/>
        <end position="1735"/>
    </location>
</feature>
<dbReference type="EMBL" id="JAPQKH010000007">
    <property type="protein sequence ID" value="KAJ5088001.1"/>
    <property type="molecule type" value="Genomic_DNA"/>
</dbReference>
<feature type="compositionally biased region" description="Acidic residues" evidence="1">
    <location>
        <begin position="2042"/>
        <end position="2051"/>
    </location>
</feature>
<name>A0A9W9EUC0_9EURO</name>
<feature type="compositionally biased region" description="Polar residues" evidence="1">
    <location>
        <begin position="585"/>
        <end position="594"/>
    </location>
</feature>
<feature type="compositionally biased region" description="Basic and acidic residues" evidence="1">
    <location>
        <begin position="299"/>
        <end position="321"/>
    </location>
</feature>
<feature type="compositionally biased region" description="Low complexity" evidence="1">
    <location>
        <begin position="2277"/>
        <end position="2292"/>
    </location>
</feature>
<feature type="compositionally biased region" description="Acidic residues" evidence="1">
    <location>
        <begin position="2378"/>
        <end position="2389"/>
    </location>
</feature>
<feature type="compositionally biased region" description="Polar residues" evidence="1">
    <location>
        <begin position="1952"/>
        <end position="1963"/>
    </location>
</feature>
<reference evidence="2" key="2">
    <citation type="journal article" date="2023" name="IMA Fungus">
        <title>Comparative genomic study of the Penicillium genus elucidates a diverse pangenome and 15 lateral gene transfer events.</title>
        <authorList>
            <person name="Petersen C."/>
            <person name="Sorensen T."/>
            <person name="Nielsen M.R."/>
            <person name="Sondergaard T.E."/>
            <person name="Sorensen J.L."/>
            <person name="Fitzpatrick D.A."/>
            <person name="Frisvad J.C."/>
            <person name="Nielsen K.L."/>
        </authorList>
    </citation>
    <scope>NUCLEOTIDE SEQUENCE</scope>
    <source>
        <strain evidence="2">IBT 30069</strain>
    </source>
</reference>
<feature type="compositionally biased region" description="Polar residues" evidence="1">
    <location>
        <begin position="2084"/>
        <end position="2094"/>
    </location>
</feature>
<keyword evidence="3" id="KW-1185">Reference proteome</keyword>
<reference evidence="2" key="1">
    <citation type="submission" date="2022-11" db="EMBL/GenBank/DDBJ databases">
        <authorList>
            <person name="Petersen C."/>
        </authorList>
    </citation>
    <scope>NUCLEOTIDE SEQUENCE</scope>
    <source>
        <strain evidence="2">IBT 30069</strain>
    </source>
</reference>
<feature type="compositionally biased region" description="Basic and acidic residues" evidence="1">
    <location>
        <begin position="2947"/>
        <end position="2968"/>
    </location>
</feature>
<feature type="region of interest" description="Disordered" evidence="1">
    <location>
        <begin position="1690"/>
        <end position="2998"/>
    </location>
</feature>
<feature type="region of interest" description="Disordered" evidence="1">
    <location>
        <begin position="35"/>
        <end position="1670"/>
    </location>
</feature>
<accession>A0A9W9EUC0</accession>
<feature type="compositionally biased region" description="Polar residues" evidence="1">
    <location>
        <begin position="163"/>
        <end position="173"/>
    </location>
</feature>
<evidence type="ECO:0000256" key="1">
    <source>
        <dbReference type="SAM" id="MobiDB-lite"/>
    </source>
</evidence>
<feature type="compositionally biased region" description="Low complexity" evidence="1">
    <location>
        <begin position="1491"/>
        <end position="1501"/>
    </location>
</feature>
<feature type="compositionally biased region" description="Polar residues" evidence="1">
    <location>
        <begin position="2984"/>
        <end position="2993"/>
    </location>
</feature>
<feature type="compositionally biased region" description="Basic residues" evidence="1">
    <location>
        <begin position="985"/>
        <end position="996"/>
    </location>
</feature>
<organism evidence="2 3">
    <name type="scientific">Penicillium angulare</name>
    <dbReference type="NCBI Taxonomy" id="116970"/>
    <lineage>
        <taxon>Eukaryota</taxon>
        <taxon>Fungi</taxon>
        <taxon>Dikarya</taxon>
        <taxon>Ascomycota</taxon>
        <taxon>Pezizomycotina</taxon>
        <taxon>Eurotiomycetes</taxon>
        <taxon>Eurotiomycetidae</taxon>
        <taxon>Eurotiales</taxon>
        <taxon>Aspergillaceae</taxon>
        <taxon>Penicillium</taxon>
    </lineage>
</organism>
<feature type="compositionally biased region" description="Low complexity" evidence="1">
    <location>
        <begin position="271"/>
        <end position="282"/>
    </location>
</feature>
<feature type="compositionally biased region" description="Polar residues" evidence="1">
    <location>
        <begin position="57"/>
        <end position="68"/>
    </location>
</feature>
<feature type="compositionally biased region" description="Polar residues" evidence="1">
    <location>
        <begin position="2154"/>
        <end position="2174"/>
    </location>
</feature>
<feature type="compositionally biased region" description="Acidic residues" evidence="1">
    <location>
        <begin position="1882"/>
        <end position="1891"/>
    </location>
</feature>
<feature type="compositionally biased region" description="Low complexity" evidence="1">
    <location>
        <begin position="468"/>
        <end position="482"/>
    </location>
</feature>
<feature type="compositionally biased region" description="Basic and acidic residues" evidence="1">
    <location>
        <begin position="1617"/>
        <end position="1631"/>
    </location>
</feature>
<feature type="compositionally biased region" description="Low complexity" evidence="1">
    <location>
        <begin position="1871"/>
        <end position="1881"/>
    </location>
</feature>
<feature type="compositionally biased region" description="Basic and acidic residues" evidence="1">
    <location>
        <begin position="343"/>
        <end position="357"/>
    </location>
</feature>
<feature type="compositionally biased region" description="Basic residues" evidence="1">
    <location>
        <begin position="2057"/>
        <end position="2070"/>
    </location>
</feature>
<feature type="compositionally biased region" description="Basic and acidic residues" evidence="1">
    <location>
        <begin position="3065"/>
        <end position="3078"/>
    </location>
</feature>
<feature type="compositionally biased region" description="Polar residues" evidence="1">
    <location>
        <begin position="2661"/>
        <end position="2673"/>
    </location>
</feature>
<feature type="compositionally biased region" description="Basic and acidic residues" evidence="1">
    <location>
        <begin position="2760"/>
        <end position="2773"/>
    </location>
</feature>
<dbReference type="InterPro" id="IPR053268">
    <property type="entry name" value="Woronin_anchor"/>
</dbReference>
<feature type="compositionally biased region" description="Basic and acidic residues" evidence="1">
    <location>
        <begin position="1519"/>
        <end position="1535"/>
    </location>
</feature>
<comment type="caution">
    <text evidence="2">The sequence shown here is derived from an EMBL/GenBank/DDBJ whole genome shotgun (WGS) entry which is preliminary data.</text>
</comment>
<dbReference type="PANTHER" id="PTHR40641">
    <property type="entry name" value="INVOLUCRIN REPEAT PROTEIN (AFU_ORTHOLOGUE AFUA_2G08060)"/>
    <property type="match status" value="1"/>
</dbReference>
<feature type="compositionally biased region" description="Basic and acidic residues" evidence="1">
    <location>
        <begin position="3129"/>
        <end position="3142"/>
    </location>
</feature>
<feature type="compositionally biased region" description="Acidic residues" evidence="1">
    <location>
        <begin position="776"/>
        <end position="793"/>
    </location>
</feature>
<gene>
    <name evidence="2" type="ORF">N7456_011617</name>
</gene>
<feature type="compositionally biased region" description="Low complexity" evidence="1">
    <location>
        <begin position="565"/>
        <end position="584"/>
    </location>
</feature>
<feature type="compositionally biased region" description="Low complexity" evidence="1">
    <location>
        <begin position="2103"/>
        <end position="2119"/>
    </location>
</feature>
<feature type="compositionally biased region" description="Low complexity" evidence="1">
    <location>
        <begin position="1351"/>
        <end position="1363"/>
    </location>
</feature>
<dbReference type="OrthoDB" id="5365701at2759"/>
<feature type="compositionally biased region" description="Basic and acidic residues" evidence="1">
    <location>
        <begin position="899"/>
        <end position="937"/>
    </location>
</feature>
<feature type="compositionally biased region" description="Basic and acidic residues" evidence="1">
    <location>
        <begin position="3363"/>
        <end position="3373"/>
    </location>
</feature>
<feature type="compositionally biased region" description="Basic and acidic residues" evidence="1">
    <location>
        <begin position="3380"/>
        <end position="3391"/>
    </location>
</feature>
<feature type="compositionally biased region" description="Polar residues" evidence="1">
    <location>
        <begin position="1592"/>
        <end position="1603"/>
    </location>
</feature>
<feature type="compositionally biased region" description="Basic residues" evidence="1">
    <location>
        <begin position="625"/>
        <end position="637"/>
    </location>
</feature>
<feature type="compositionally biased region" description="Basic and acidic residues" evidence="1">
    <location>
        <begin position="180"/>
        <end position="189"/>
    </location>
</feature>
<feature type="compositionally biased region" description="Basic and acidic residues" evidence="1">
    <location>
        <begin position="1145"/>
        <end position="1160"/>
    </location>
</feature>
<feature type="compositionally biased region" description="Low complexity" evidence="1">
    <location>
        <begin position="489"/>
        <end position="508"/>
    </location>
</feature>
<feature type="compositionally biased region" description="Low complexity" evidence="1">
    <location>
        <begin position="2359"/>
        <end position="2373"/>
    </location>
</feature>
<feature type="region of interest" description="Disordered" evidence="1">
    <location>
        <begin position="3012"/>
        <end position="3142"/>
    </location>
</feature>